<evidence type="ECO:0000256" key="1">
    <source>
        <dbReference type="ARBA" id="ARBA00023125"/>
    </source>
</evidence>
<evidence type="ECO:0000313" key="4">
    <source>
        <dbReference type="Proteomes" id="UP000243359"/>
    </source>
</evidence>
<dbReference type="STRING" id="1392877.SAMN05216221_2146"/>
<dbReference type="Pfam" id="PF01381">
    <property type="entry name" value="HTH_3"/>
    <property type="match status" value="1"/>
</dbReference>
<name>A0A1H1TFD6_9PSED</name>
<dbReference type="CDD" id="cd00093">
    <property type="entry name" value="HTH_XRE"/>
    <property type="match status" value="1"/>
</dbReference>
<dbReference type="AlphaFoldDB" id="A0A1H1TFD6"/>
<dbReference type="GO" id="GO:0005829">
    <property type="term" value="C:cytosol"/>
    <property type="evidence" value="ECO:0007669"/>
    <property type="project" value="TreeGrafter"/>
</dbReference>
<feature type="domain" description="HTH cro/C1-type" evidence="2">
    <location>
        <begin position="53"/>
        <end position="107"/>
    </location>
</feature>
<dbReference type="PROSITE" id="PS50943">
    <property type="entry name" value="HTH_CROC1"/>
    <property type="match status" value="1"/>
</dbReference>
<dbReference type="PANTHER" id="PTHR46797">
    <property type="entry name" value="HTH-TYPE TRANSCRIPTIONAL REGULATOR"/>
    <property type="match status" value="1"/>
</dbReference>
<dbReference type="InterPro" id="IPR001387">
    <property type="entry name" value="Cro/C1-type_HTH"/>
</dbReference>
<reference evidence="4" key="1">
    <citation type="submission" date="2016-10" db="EMBL/GenBank/DDBJ databases">
        <authorList>
            <person name="Varghese N."/>
            <person name="Submissions S."/>
        </authorList>
    </citation>
    <scope>NUCLEOTIDE SEQUENCE [LARGE SCALE GENOMIC DNA]</scope>
    <source>
        <strain evidence="4">KCTC 32247</strain>
    </source>
</reference>
<proteinExistence type="predicted"/>
<organism evidence="3 4">
    <name type="scientific">Pseudomonas oryzae</name>
    <dbReference type="NCBI Taxonomy" id="1392877"/>
    <lineage>
        <taxon>Bacteria</taxon>
        <taxon>Pseudomonadati</taxon>
        <taxon>Pseudomonadota</taxon>
        <taxon>Gammaproteobacteria</taxon>
        <taxon>Pseudomonadales</taxon>
        <taxon>Pseudomonadaceae</taxon>
        <taxon>Pseudomonas</taxon>
    </lineage>
</organism>
<keyword evidence="1 3" id="KW-0238">DNA-binding</keyword>
<dbReference type="EMBL" id="LT629751">
    <property type="protein sequence ID" value="SDS58854.1"/>
    <property type="molecule type" value="Genomic_DNA"/>
</dbReference>
<protein>
    <submittedName>
        <fullName evidence="3">DNA-binding transcriptional regulator, XRE-family HTH domain</fullName>
    </submittedName>
</protein>
<dbReference type="InterPro" id="IPR050807">
    <property type="entry name" value="TransReg_Diox_bact_type"/>
</dbReference>
<sequence>MNVQVIERDGQAEYAVLPWAEFQELLRAAGREPLASRQVETQPQSQPFVLERLRELREARNLSQEQLARSVGISPHYLAMIESGERQPDQAIQHALARVFAAAVAGQPG</sequence>
<dbReference type="Gene3D" id="1.10.260.40">
    <property type="entry name" value="lambda repressor-like DNA-binding domains"/>
    <property type="match status" value="1"/>
</dbReference>
<dbReference type="RefSeq" id="WP_090348942.1">
    <property type="nucleotide sequence ID" value="NZ_LT629751.1"/>
</dbReference>
<dbReference type="PANTHER" id="PTHR46797:SF1">
    <property type="entry name" value="METHYLPHOSPHONATE SYNTHASE"/>
    <property type="match status" value="1"/>
</dbReference>
<evidence type="ECO:0000313" key="3">
    <source>
        <dbReference type="EMBL" id="SDS58854.1"/>
    </source>
</evidence>
<dbReference type="OrthoDB" id="129597at2"/>
<dbReference type="SMART" id="SM00530">
    <property type="entry name" value="HTH_XRE"/>
    <property type="match status" value="1"/>
</dbReference>
<dbReference type="GO" id="GO:0003677">
    <property type="term" value="F:DNA binding"/>
    <property type="evidence" value="ECO:0007669"/>
    <property type="project" value="UniProtKB-KW"/>
</dbReference>
<keyword evidence="4" id="KW-1185">Reference proteome</keyword>
<gene>
    <name evidence="3" type="ORF">SAMN05216221_2146</name>
</gene>
<dbReference type="InterPro" id="IPR010982">
    <property type="entry name" value="Lambda_DNA-bd_dom_sf"/>
</dbReference>
<evidence type="ECO:0000259" key="2">
    <source>
        <dbReference type="PROSITE" id="PS50943"/>
    </source>
</evidence>
<dbReference type="SUPFAM" id="SSF47413">
    <property type="entry name" value="lambda repressor-like DNA-binding domains"/>
    <property type="match status" value="1"/>
</dbReference>
<dbReference type="GO" id="GO:0003700">
    <property type="term" value="F:DNA-binding transcription factor activity"/>
    <property type="evidence" value="ECO:0007669"/>
    <property type="project" value="TreeGrafter"/>
</dbReference>
<accession>A0A1H1TFD6</accession>
<dbReference type="Proteomes" id="UP000243359">
    <property type="component" value="Chromosome I"/>
</dbReference>